<gene>
    <name evidence="1" type="ORF">C471_08525</name>
</gene>
<dbReference type="Proteomes" id="UP000011514">
    <property type="component" value="Unassembled WGS sequence"/>
</dbReference>
<proteinExistence type="predicted"/>
<reference evidence="1 2" key="1">
    <citation type="journal article" date="2014" name="PLoS Genet.">
        <title>Phylogenetically driven sequencing of extremely halophilic archaea reveals strategies for static and dynamic osmo-response.</title>
        <authorList>
            <person name="Becker E.A."/>
            <person name="Seitzer P.M."/>
            <person name="Tritt A."/>
            <person name="Larsen D."/>
            <person name="Krusor M."/>
            <person name="Yao A.I."/>
            <person name="Wu D."/>
            <person name="Madern D."/>
            <person name="Eisen J.A."/>
            <person name="Darling A.E."/>
            <person name="Facciotti M.T."/>
        </authorList>
    </citation>
    <scope>NUCLEOTIDE SEQUENCE [LARGE SCALE GENOMIC DNA]</scope>
    <source>
        <strain evidence="1 2">DSM 1137</strain>
    </source>
</reference>
<dbReference type="OrthoDB" id="329472at2157"/>
<sequence length="76" mass="8609">PSDRVRVWRVVPKVVHPDAEVDTSKLEPETGLTQRAARELANERNHAGVPRPTIEWVAEPTERIVDRGSLLTAFRE</sequence>
<evidence type="ECO:0000313" key="2">
    <source>
        <dbReference type="Proteomes" id="UP000011514"/>
    </source>
</evidence>
<accession>M0DUV9</accession>
<keyword evidence="2" id="KW-1185">Reference proteome</keyword>
<feature type="non-terminal residue" evidence="1">
    <location>
        <position position="1"/>
    </location>
</feature>
<comment type="caution">
    <text evidence="1">The sequence shown here is derived from an EMBL/GenBank/DDBJ whole genome shotgun (WGS) entry which is preliminary data.</text>
</comment>
<dbReference type="RefSeq" id="WP_004048210.1">
    <property type="nucleotide sequence ID" value="NZ_AOJE01000038.1"/>
</dbReference>
<protein>
    <submittedName>
        <fullName evidence="1">Uncharacterized protein</fullName>
    </submittedName>
</protein>
<name>M0DUV9_9EURY</name>
<dbReference type="EMBL" id="AOJE01000038">
    <property type="protein sequence ID" value="ELZ39310.1"/>
    <property type="molecule type" value="Genomic_DNA"/>
</dbReference>
<organism evidence="1 2">
    <name type="scientific">Halorubrum saccharovorum DSM 1137</name>
    <dbReference type="NCBI Taxonomy" id="1227484"/>
    <lineage>
        <taxon>Archaea</taxon>
        <taxon>Methanobacteriati</taxon>
        <taxon>Methanobacteriota</taxon>
        <taxon>Stenosarchaea group</taxon>
        <taxon>Halobacteria</taxon>
        <taxon>Halobacteriales</taxon>
        <taxon>Haloferacaceae</taxon>
        <taxon>Halorubrum</taxon>
    </lineage>
</organism>
<evidence type="ECO:0000313" key="1">
    <source>
        <dbReference type="EMBL" id="ELZ39310.1"/>
    </source>
</evidence>
<dbReference type="AlphaFoldDB" id="M0DUV9"/>